<gene>
    <name evidence="2" type="ORF">BJ322DRAFT_1029276</name>
</gene>
<comment type="caution">
    <text evidence="2">The sequence shown here is derived from an EMBL/GenBank/DDBJ whole genome shotgun (WGS) entry which is preliminary data.</text>
</comment>
<organism evidence="2 3">
    <name type="scientific">Thelephora terrestris</name>
    <dbReference type="NCBI Taxonomy" id="56493"/>
    <lineage>
        <taxon>Eukaryota</taxon>
        <taxon>Fungi</taxon>
        <taxon>Dikarya</taxon>
        <taxon>Basidiomycota</taxon>
        <taxon>Agaricomycotina</taxon>
        <taxon>Agaricomycetes</taxon>
        <taxon>Thelephorales</taxon>
        <taxon>Thelephoraceae</taxon>
        <taxon>Thelephora</taxon>
    </lineage>
</organism>
<reference evidence="2" key="2">
    <citation type="submission" date="2020-11" db="EMBL/GenBank/DDBJ databases">
        <authorList>
            <consortium name="DOE Joint Genome Institute"/>
            <person name="Kuo A."/>
            <person name="Miyauchi S."/>
            <person name="Kiss E."/>
            <person name="Drula E."/>
            <person name="Kohler A."/>
            <person name="Sanchez-Garcia M."/>
            <person name="Andreopoulos B."/>
            <person name="Barry K.W."/>
            <person name="Bonito G."/>
            <person name="Buee M."/>
            <person name="Carver A."/>
            <person name="Chen C."/>
            <person name="Cichocki N."/>
            <person name="Clum A."/>
            <person name="Culley D."/>
            <person name="Crous P.W."/>
            <person name="Fauchery L."/>
            <person name="Girlanda M."/>
            <person name="Hayes R."/>
            <person name="Keri Z."/>
            <person name="Labutti K."/>
            <person name="Lipzen A."/>
            <person name="Lombard V."/>
            <person name="Magnuson J."/>
            <person name="Maillard F."/>
            <person name="Morin E."/>
            <person name="Murat C."/>
            <person name="Nolan M."/>
            <person name="Ohm R."/>
            <person name="Pangilinan J."/>
            <person name="Pereira M."/>
            <person name="Perotto S."/>
            <person name="Peter M."/>
            <person name="Riley R."/>
            <person name="Sitrit Y."/>
            <person name="Stielow B."/>
            <person name="Szollosi G."/>
            <person name="Zifcakova L."/>
            <person name="Stursova M."/>
            <person name="Spatafora J.W."/>
            <person name="Tedersoo L."/>
            <person name="Vaario L.-M."/>
            <person name="Yamada A."/>
            <person name="Yan M."/>
            <person name="Wang P."/>
            <person name="Xu J."/>
            <person name="Bruns T."/>
            <person name="Baldrian P."/>
            <person name="Vilgalys R."/>
            <person name="Henrissat B."/>
            <person name="Grigoriev I.V."/>
            <person name="Hibbett D."/>
            <person name="Nagy L.G."/>
            <person name="Martin F.M."/>
        </authorList>
    </citation>
    <scope>NUCLEOTIDE SEQUENCE</scope>
    <source>
        <strain evidence="2">UH-Tt-Lm1</strain>
    </source>
</reference>
<dbReference type="Proteomes" id="UP000736335">
    <property type="component" value="Unassembled WGS sequence"/>
</dbReference>
<dbReference type="AlphaFoldDB" id="A0A9P6HQ96"/>
<sequence length="888" mass="97907">MNAATVLVFRSGDVHDPNSAITQPTYGTRTHKIGLTKYNLPSSQPPETHTPIPLRKLKLVSSNDKAVPLSLQEIVTAPVFPPRGVMLHSEDATNKVLKAIGRSFLSVDNCAMTIKDLAEMCMSFGLSCQSASAAGQAITSFIRNHMQRCDLEQDQPLLLKHTLSGTLSDDDLAPALYSRSGGAHCALNDTEPRVTNFRRGTVIWYLSRAAGAPCPFARAGIRLCDYKYTGDAKFEEQQCGHKRKRSLRPRAGDNDGSDSDGLPNESERRPPKVKLLLRLKPRVSPPSTDVTPDPNPQPALPKAVNDGPKPTASSDHKGELTVRPDEPIFPPYPRPSISIPVYTPSLEDIYPELFTPVTPIPVHRRSSSITHSVASPPPDSDDDDYDPMSRLPRRQSGSNLPRSDDDEFDSGFDTDWDLELEGDARDESPGPRSPSVPADDGVVIKVETSDSALLDNWDDQNCGSNIGESPAVAPSSMYFKEEPHLWNWNGFCIHDPSHTPASPEAFLIKHEDIDSPPRYLDDNDGDDDVTLLGPLSAVEPSSSVDLPSLLEERKQSANIWKDVELLGPDSLRLQDFDEGDWPNVRVPPHRPRAHTIPTVHALAPLHSKSEPILPLPGFPELDRNSDRDSTPSVRRSSGFSSSVPPVVHPELPICLIHLDGVIVYELILGSHQLLRRFDTDFVNLTRVVEFLGAHPSPIGPDVPGRELVEGCPPILGIWVPLNHAREFVQDQALVPDVLKAFLSNTLYEDFPSSIRNLYRSHEHLRSLQQLGPPFRSMIERQPSPSVDGTIVQTEINTPAPAFYGGTTLDTPLSVKEEEIFQTLCACPDWDDSSPSPVAEPKLKVRRAEEKRIPAVQRPSRATKAPPLRRSKRVAHALASRPRLRISRS</sequence>
<feature type="region of interest" description="Disordered" evidence="1">
    <location>
        <begin position="831"/>
        <end position="888"/>
    </location>
</feature>
<protein>
    <recommendedName>
        <fullName evidence="4">HTH APSES-type domain-containing protein</fullName>
    </recommendedName>
</protein>
<name>A0A9P6HQ96_9AGAM</name>
<dbReference type="InterPro" id="IPR036887">
    <property type="entry name" value="HTH_APSES_sf"/>
</dbReference>
<feature type="region of interest" description="Disordered" evidence="1">
    <location>
        <begin position="613"/>
        <end position="643"/>
    </location>
</feature>
<feature type="compositionally biased region" description="Basic and acidic residues" evidence="1">
    <location>
        <begin position="314"/>
        <end position="326"/>
    </location>
</feature>
<dbReference type="OrthoDB" id="5597783at2759"/>
<evidence type="ECO:0000313" key="2">
    <source>
        <dbReference type="EMBL" id="KAF9792441.1"/>
    </source>
</evidence>
<feature type="region of interest" description="Disordered" evidence="1">
    <location>
        <begin position="421"/>
        <end position="440"/>
    </location>
</feature>
<feature type="region of interest" description="Disordered" evidence="1">
    <location>
        <begin position="363"/>
        <end position="415"/>
    </location>
</feature>
<dbReference type="GO" id="GO:0003677">
    <property type="term" value="F:DNA binding"/>
    <property type="evidence" value="ECO:0007669"/>
    <property type="project" value="InterPro"/>
</dbReference>
<evidence type="ECO:0000313" key="3">
    <source>
        <dbReference type="Proteomes" id="UP000736335"/>
    </source>
</evidence>
<dbReference type="SUPFAM" id="SSF54616">
    <property type="entry name" value="DNA-binding domain of Mlu1-box binding protein MBP1"/>
    <property type="match status" value="1"/>
</dbReference>
<proteinExistence type="predicted"/>
<evidence type="ECO:0000256" key="1">
    <source>
        <dbReference type="SAM" id="MobiDB-lite"/>
    </source>
</evidence>
<dbReference type="EMBL" id="WIUZ02000001">
    <property type="protein sequence ID" value="KAF9792441.1"/>
    <property type="molecule type" value="Genomic_DNA"/>
</dbReference>
<feature type="compositionally biased region" description="Basic and acidic residues" evidence="1">
    <location>
        <begin position="620"/>
        <end position="629"/>
    </location>
</feature>
<accession>A0A9P6HQ96</accession>
<reference evidence="2" key="1">
    <citation type="journal article" date="2020" name="Nat. Commun.">
        <title>Large-scale genome sequencing of mycorrhizal fungi provides insights into the early evolution of symbiotic traits.</title>
        <authorList>
            <person name="Miyauchi S."/>
            <person name="Kiss E."/>
            <person name="Kuo A."/>
            <person name="Drula E."/>
            <person name="Kohler A."/>
            <person name="Sanchez-Garcia M."/>
            <person name="Morin E."/>
            <person name="Andreopoulos B."/>
            <person name="Barry K.W."/>
            <person name="Bonito G."/>
            <person name="Buee M."/>
            <person name="Carver A."/>
            <person name="Chen C."/>
            <person name="Cichocki N."/>
            <person name="Clum A."/>
            <person name="Culley D."/>
            <person name="Crous P.W."/>
            <person name="Fauchery L."/>
            <person name="Girlanda M."/>
            <person name="Hayes R.D."/>
            <person name="Keri Z."/>
            <person name="LaButti K."/>
            <person name="Lipzen A."/>
            <person name="Lombard V."/>
            <person name="Magnuson J."/>
            <person name="Maillard F."/>
            <person name="Murat C."/>
            <person name="Nolan M."/>
            <person name="Ohm R.A."/>
            <person name="Pangilinan J."/>
            <person name="Pereira M.F."/>
            <person name="Perotto S."/>
            <person name="Peter M."/>
            <person name="Pfister S."/>
            <person name="Riley R."/>
            <person name="Sitrit Y."/>
            <person name="Stielow J.B."/>
            <person name="Szollosi G."/>
            <person name="Zifcakova L."/>
            <person name="Stursova M."/>
            <person name="Spatafora J.W."/>
            <person name="Tedersoo L."/>
            <person name="Vaario L.M."/>
            <person name="Yamada A."/>
            <person name="Yan M."/>
            <person name="Wang P."/>
            <person name="Xu J."/>
            <person name="Bruns T."/>
            <person name="Baldrian P."/>
            <person name="Vilgalys R."/>
            <person name="Dunand C."/>
            <person name="Henrissat B."/>
            <person name="Grigoriev I.V."/>
            <person name="Hibbett D."/>
            <person name="Nagy L.G."/>
            <person name="Martin F.M."/>
        </authorList>
    </citation>
    <scope>NUCLEOTIDE SEQUENCE</scope>
    <source>
        <strain evidence="2">UH-Tt-Lm1</strain>
    </source>
</reference>
<feature type="compositionally biased region" description="Acidic residues" evidence="1">
    <location>
        <begin position="404"/>
        <end position="415"/>
    </location>
</feature>
<keyword evidence="3" id="KW-1185">Reference proteome</keyword>
<feature type="region of interest" description="Disordered" evidence="1">
    <location>
        <begin position="237"/>
        <end position="334"/>
    </location>
</feature>
<feature type="compositionally biased region" description="Low complexity" evidence="1">
    <location>
        <begin position="630"/>
        <end position="643"/>
    </location>
</feature>
<feature type="compositionally biased region" description="Basic residues" evidence="1">
    <location>
        <begin position="271"/>
        <end position="281"/>
    </location>
</feature>
<evidence type="ECO:0008006" key="4">
    <source>
        <dbReference type="Google" id="ProtNLM"/>
    </source>
</evidence>
<feature type="compositionally biased region" description="Basic and acidic residues" evidence="1">
    <location>
        <begin position="840"/>
        <end position="852"/>
    </location>
</feature>